<evidence type="ECO:0000256" key="2">
    <source>
        <dbReference type="ARBA" id="ARBA00004123"/>
    </source>
</evidence>
<keyword evidence="10" id="KW-0863">Zinc-finger</keyword>
<dbReference type="Pfam" id="PF02338">
    <property type="entry name" value="OTU"/>
    <property type="match status" value="1"/>
</dbReference>
<keyword evidence="9" id="KW-0479">Metal-binding</keyword>
<keyword evidence="13" id="KW-0788">Thiol protease</keyword>
<feature type="compositionally biased region" description="Low complexity" evidence="16">
    <location>
        <begin position="723"/>
        <end position="742"/>
    </location>
</feature>
<dbReference type="GO" id="GO:0004843">
    <property type="term" value="F:cysteine-type deubiquitinase activity"/>
    <property type="evidence" value="ECO:0007669"/>
    <property type="project" value="UniProtKB-EC"/>
</dbReference>
<evidence type="ECO:0000256" key="5">
    <source>
        <dbReference type="ARBA" id="ARBA00012759"/>
    </source>
</evidence>
<dbReference type="InterPro" id="IPR051346">
    <property type="entry name" value="OTU_Deubiquitinase"/>
</dbReference>
<comment type="subcellular location">
    <subcellularLocation>
        <location evidence="3">Cytoplasm</location>
    </subcellularLocation>
    <subcellularLocation>
        <location evidence="2">Nucleus</location>
    </subcellularLocation>
</comment>
<keyword evidence="20" id="KW-1185">Reference proteome</keyword>
<feature type="region of interest" description="Disordered" evidence="16">
    <location>
        <begin position="967"/>
        <end position="1001"/>
    </location>
</feature>
<dbReference type="GO" id="GO:0035523">
    <property type="term" value="P:protein K29-linked deubiquitination"/>
    <property type="evidence" value="ECO:0007669"/>
    <property type="project" value="TreeGrafter"/>
</dbReference>
<organism evidence="19 20">
    <name type="scientific">Littorina saxatilis</name>
    <dbReference type="NCBI Taxonomy" id="31220"/>
    <lineage>
        <taxon>Eukaryota</taxon>
        <taxon>Metazoa</taxon>
        <taxon>Spiralia</taxon>
        <taxon>Lophotrochozoa</taxon>
        <taxon>Mollusca</taxon>
        <taxon>Gastropoda</taxon>
        <taxon>Caenogastropoda</taxon>
        <taxon>Littorinimorpha</taxon>
        <taxon>Littorinoidea</taxon>
        <taxon>Littorinidae</taxon>
        <taxon>Littorina</taxon>
    </lineage>
</organism>
<dbReference type="GO" id="GO:0005737">
    <property type="term" value="C:cytoplasm"/>
    <property type="evidence" value="ECO:0007669"/>
    <property type="project" value="UniProtKB-SubCell"/>
</dbReference>
<sequence>MSKALLFFEDSNHRRKDMLLQWVVSNIDYSQLKKELPVCFYRNTSFYLTELPDFSRWPQDFKARVLAVLVDADMKDDLERAGVINWCRNVRIVVPINVPKDGNCLLHAVGIAVWGILDSTLMLRRLLGLALSVDKGRRFFSRWMYHRQMQMSQVSGRLLESGTEALKKEWSEISNCLDPDHSSSAAVPHRFLESIHVYTLANILRRPIIIMTDPTMRAFSGFALQDNDMGGIYLPLEWNWKDTHRTPLLLGYSCNHFSPLLFADHPNQAMAGATQKKDLAPLVNANLEQLPVRFLLQGEEPEVGELLRKYLRIKETVTTLNGTVQNILCAELEICNLPDELNLVNDYFREFFARCKQEQTLIYPARMPTQGLPGHLHRTGQPNMLSQSALYQPAQQNALSHALGSSQRVVREQLQGMRESEYGLGETALQIPNPCGQGSVRIPPPSFTPRYSFGENSVSLNPPQDRKCVVPRCKFFGDPDLAMMCSNCFKDYTIKESRRLVITGGAFRTPPSAPLDSMQGEEQQYEMSMMTERCQTGCGFRCSTKTYPYCHECVGRRQKQAQEEANKVRESESAGAHLTTSGQWMGASGASPVMSHTSQHPPDVFRQVVSTQPMDQNQAEATPPSSPLPVSSAEPGMPRVNQPSGEASASSAPAAEATSPTQALAAGPLSAPLTPPDDPSDLMLFGSGEPSPVESPARAQLLTPVAANSTQAPVLTSGNAATVSATTTTQSQPQASTSQQTAGLAQPTSQPQMPLAGERSEESSSQQKLQEQGSQTGGIDEQNMPPGGRLIGRQNSVAGENRQQLAPTSSITEQKQQQEKQKTHPRCLTGQAMLSSGLTESQIAEAVLGPAQEEPRGKCTSPSCGGDVVCKSLCGNCFVTKGGKGAPVQKIKNMSLNSTRSSAPASIGVQATDPKSTYAFMGDTQGTFKFPMNQPRASSLTYLPNEFPPLSANNTVYVRNWLEDVSKNPVSKPPALSKQKSQPMGLPENQESEPLPGRGSDLLASGEQCYSATARCIGEACNNSVRQEGQLCDQCKEILRQARQGQGLQQSSRTSVQESLPPAQSLCKTDGCNYCGNPIQLGFCSHCYEQLVKSQQEEERRYVQQVNRRVPSPLPQSAPANIRVPEAFLHVPIPQKRQGELCRAAGCNMFGDPKQSNMCFKHYQEYLAHIPVGAPNAPPQSATFMPPSPRRTPVNIPYAEELTITPSGATFVTPGGGRQVLFGTAELPGSGLGLGSFPQGEVSVPPPSYPTPESAPGVAVRSQGQSLDETYNRVVGRHVSRCMNTTCSNYGNSSKGGLCNSCASNQQLREEQLRRTILGDEEIG</sequence>
<dbReference type="GO" id="GO:0070530">
    <property type="term" value="F:K63-linked polyubiquitin modification-dependent protein binding"/>
    <property type="evidence" value="ECO:0007669"/>
    <property type="project" value="TreeGrafter"/>
</dbReference>
<keyword evidence="7" id="KW-0597">Phosphoprotein</keyword>
<evidence type="ECO:0000256" key="16">
    <source>
        <dbReference type="SAM" id="MobiDB-lite"/>
    </source>
</evidence>
<keyword evidence="8" id="KW-0645">Protease</keyword>
<name>A0AAN9GGL2_9CAEN</name>
<evidence type="ECO:0000256" key="4">
    <source>
        <dbReference type="ARBA" id="ARBA00005865"/>
    </source>
</evidence>
<dbReference type="InterPro" id="IPR003323">
    <property type="entry name" value="OTU_dom"/>
</dbReference>
<evidence type="ECO:0000259" key="18">
    <source>
        <dbReference type="PROSITE" id="PS51036"/>
    </source>
</evidence>
<dbReference type="CDD" id="cd22750">
    <property type="entry name" value="OTU_C64"/>
    <property type="match status" value="1"/>
</dbReference>
<dbReference type="GO" id="GO:0003677">
    <property type="term" value="F:DNA binding"/>
    <property type="evidence" value="ECO:0007669"/>
    <property type="project" value="InterPro"/>
</dbReference>
<evidence type="ECO:0000256" key="13">
    <source>
        <dbReference type="ARBA" id="ARBA00022807"/>
    </source>
</evidence>
<accession>A0AAN9GGL2</accession>
<dbReference type="GO" id="GO:0007010">
    <property type="term" value="P:cytoskeleton organization"/>
    <property type="evidence" value="ECO:0007669"/>
    <property type="project" value="TreeGrafter"/>
</dbReference>
<dbReference type="PANTHER" id="PTHR13367">
    <property type="entry name" value="UBIQUITIN THIOESTERASE"/>
    <property type="match status" value="1"/>
</dbReference>
<dbReference type="Proteomes" id="UP001374579">
    <property type="component" value="Unassembled WGS sequence"/>
</dbReference>
<evidence type="ECO:0000313" key="19">
    <source>
        <dbReference type="EMBL" id="KAK7108183.1"/>
    </source>
</evidence>
<evidence type="ECO:0000313" key="20">
    <source>
        <dbReference type="Proteomes" id="UP001374579"/>
    </source>
</evidence>
<feature type="compositionally biased region" description="Low complexity" evidence="16">
    <location>
        <begin position="763"/>
        <end position="774"/>
    </location>
</feature>
<keyword evidence="11" id="KW-0833">Ubl conjugation pathway</keyword>
<dbReference type="PROSITE" id="PS51036">
    <property type="entry name" value="ZF_A20"/>
    <property type="match status" value="3"/>
</dbReference>
<proteinExistence type="inferred from homology"/>
<reference evidence="19 20" key="1">
    <citation type="submission" date="2024-02" db="EMBL/GenBank/DDBJ databases">
        <title>Chromosome-scale genome assembly of the rough periwinkle Littorina saxatilis.</title>
        <authorList>
            <person name="De Jode A."/>
            <person name="Faria R."/>
            <person name="Formenti G."/>
            <person name="Sims Y."/>
            <person name="Smith T.P."/>
            <person name="Tracey A."/>
            <person name="Wood J.M.D."/>
            <person name="Zagrodzka Z.B."/>
            <person name="Johannesson K."/>
            <person name="Butlin R.K."/>
            <person name="Leder E.H."/>
        </authorList>
    </citation>
    <scope>NUCLEOTIDE SEQUENCE [LARGE SCALE GENOMIC DNA]</scope>
    <source>
        <strain evidence="19">Snail1</strain>
        <tissue evidence="19">Muscle</tissue>
    </source>
</reference>
<feature type="domain" description="A20-type" evidence="18">
    <location>
        <begin position="462"/>
        <end position="497"/>
    </location>
</feature>
<feature type="domain" description="A20-type" evidence="18">
    <location>
        <begin position="1061"/>
        <end position="1096"/>
    </location>
</feature>
<dbReference type="GO" id="GO:0030177">
    <property type="term" value="P:positive regulation of Wnt signaling pathway"/>
    <property type="evidence" value="ECO:0007669"/>
    <property type="project" value="TreeGrafter"/>
</dbReference>
<dbReference type="GO" id="GO:0008270">
    <property type="term" value="F:zinc ion binding"/>
    <property type="evidence" value="ECO:0007669"/>
    <property type="project" value="UniProtKB-KW"/>
</dbReference>
<evidence type="ECO:0000256" key="12">
    <source>
        <dbReference type="ARBA" id="ARBA00022801"/>
    </source>
</evidence>
<dbReference type="GO" id="GO:0071947">
    <property type="term" value="P:protein deubiquitination involved in ubiquitin-dependent protein catabolic process"/>
    <property type="evidence" value="ECO:0007669"/>
    <property type="project" value="TreeGrafter"/>
</dbReference>
<dbReference type="PROSITE" id="PS50802">
    <property type="entry name" value="OTU"/>
    <property type="match status" value="1"/>
</dbReference>
<feature type="region of interest" description="Disordered" evidence="16">
    <location>
        <begin position="613"/>
        <end position="696"/>
    </location>
</feature>
<keyword evidence="15" id="KW-0539">Nucleus</keyword>
<dbReference type="GO" id="GO:0005634">
    <property type="term" value="C:nucleus"/>
    <property type="evidence" value="ECO:0007669"/>
    <property type="project" value="UniProtKB-SubCell"/>
</dbReference>
<dbReference type="EC" id="3.4.19.12" evidence="5"/>
<dbReference type="GO" id="GO:0016477">
    <property type="term" value="P:cell migration"/>
    <property type="evidence" value="ECO:0007669"/>
    <property type="project" value="TreeGrafter"/>
</dbReference>
<gene>
    <name evidence="19" type="ORF">V1264_015966</name>
</gene>
<evidence type="ECO:0000259" key="17">
    <source>
        <dbReference type="PROSITE" id="PS50802"/>
    </source>
</evidence>
<evidence type="ECO:0000256" key="1">
    <source>
        <dbReference type="ARBA" id="ARBA00000707"/>
    </source>
</evidence>
<feature type="compositionally biased region" description="Polar residues" evidence="16">
    <location>
        <begin position="793"/>
        <end position="812"/>
    </location>
</feature>
<feature type="compositionally biased region" description="Low complexity" evidence="16">
    <location>
        <begin position="642"/>
        <end position="663"/>
    </location>
</feature>
<feature type="domain" description="OTU" evidence="17">
    <location>
        <begin position="93"/>
        <end position="263"/>
    </location>
</feature>
<feature type="domain" description="A20-type" evidence="18">
    <location>
        <begin position="528"/>
        <end position="562"/>
    </location>
</feature>
<keyword evidence="14" id="KW-0862">Zinc</keyword>
<comment type="similarity">
    <text evidence="4">Belongs to the peptidase C64 family.</text>
</comment>
<dbReference type="Gene3D" id="4.10.240.30">
    <property type="match status" value="1"/>
</dbReference>
<dbReference type="EMBL" id="JBAMIC010000004">
    <property type="protein sequence ID" value="KAK7108183.1"/>
    <property type="molecule type" value="Genomic_DNA"/>
</dbReference>
<evidence type="ECO:0000256" key="10">
    <source>
        <dbReference type="ARBA" id="ARBA00022771"/>
    </source>
</evidence>
<dbReference type="Gene3D" id="1.20.5.4770">
    <property type="match status" value="3"/>
</dbReference>
<dbReference type="InterPro" id="IPR002653">
    <property type="entry name" value="Znf_A20"/>
</dbReference>
<comment type="caution">
    <text evidence="19">The sequence shown here is derived from an EMBL/GenBank/DDBJ whole genome shotgun (WGS) entry which is preliminary data.</text>
</comment>
<dbReference type="SMART" id="SM00259">
    <property type="entry name" value="ZnF_A20"/>
    <property type="match status" value="5"/>
</dbReference>
<evidence type="ECO:0000256" key="14">
    <source>
        <dbReference type="ARBA" id="ARBA00022833"/>
    </source>
</evidence>
<evidence type="ECO:0000256" key="8">
    <source>
        <dbReference type="ARBA" id="ARBA00022670"/>
    </source>
</evidence>
<evidence type="ECO:0000256" key="7">
    <source>
        <dbReference type="ARBA" id="ARBA00022553"/>
    </source>
</evidence>
<feature type="region of interest" description="Disordered" evidence="16">
    <location>
        <begin position="723"/>
        <end position="826"/>
    </location>
</feature>
<evidence type="ECO:0000256" key="9">
    <source>
        <dbReference type="ARBA" id="ARBA00022723"/>
    </source>
</evidence>
<evidence type="ECO:0000256" key="3">
    <source>
        <dbReference type="ARBA" id="ARBA00004496"/>
    </source>
</evidence>
<dbReference type="GO" id="GO:1990168">
    <property type="term" value="P:protein K33-linked deubiquitination"/>
    <property type="evidence" value="ECO:0007669"/>
    <property type="project" value="TreeGrafter"/>
</dbReference>
<evidence type="ECO:0000256" key="15">
    <source>
        <dbReference type="ARBA" id="ARBA00023242"/>
    </source>
</evidence>
<keyword evidence="6" id="KW-0963">Cytoplasm</keyword>
<dbReference type="PANTHER" id="PTHR13367:SF3">
    <property type="entry name" value="TUMOR NECROSIS FACTOR ALPHA-INDUCED PROTEIN 3"/>
    <property type="match status" value="1"/>
</dbReference>
<keyword evidence="12" id="KW-0378">Hydrolase</keyword>
<evidence type="ECO:0000256" key="6">
    <source>
        <dbReference type="ARBA" id="ARBA00022490"/>
    </source>
</evidence>
<protein>
    <recommendedName>
        <fullName evidence="5">ubiquitinyl hydrolase 1</fullName>
        <ecNumber evidence="5">3.4.19.12</ecNumber>
    </recommendedName>
</protein>
<comment type="catalytic activity">
    <reaction evidence="1">
        <text>Thiol-dependent hydrolysis of ester, thioester, amide, peptide and isopeptide bonds formed by the C-terminal Gly of ubiquitin (a 76-residue protein attached to proteins as an intracellular targeting signal).</text>
        <dbReference type="EC" id="3.4.19.12"/>
    </reaction>
</comment>
<evidence type="ECO:0000256" key="11">
    <source>
        <dbReference type="ARBA" id="ARBA00022786"/>
    </source>
</evidence>
<feature type="region of interest" description="Disordered" evidence="16">
    <location>
        <begin position="564"/>
        <end position="601"/>
    </location>
</feature>